<feature type="transmembrane region" description="Helical" evidence="5">
    <location>
        <begin position="153"/>
        <end position="171"/>
    </location>
</feature>
<dbReference type="EMBL" id="FNUK01000014">
    <property type="protein sequence ID" value="SEF87720.1"/>
    <property type="molecule type" value="Genomic_DNA"/>
</dbReference>
<dbReference type="Gene3D" id="1.20.1540.10">
    <property type="entry name" value="Rhomboid-like"/>
    <property type="match status" value="1"/>
</dbReference>
<protein>
    <recommendedName>
        <fullName evidence="8">Membrane associated serine protease, rhomboid family</fullName>
    </recommendedName>
</protein>
<comment type="subcellular location">
    <subcellularLocation>
        <location evidence="1">Membrane</location>
        <topology evidence="1">Multi-pass membrane protein</topology>
    </subcellularLocation>
</comment>
<dbReference type="OrthoDB" id="9778756at2"/>
<dbReference type="AlphaFoldDB" id="A0A1H5VKH9"/>
<evidence type="ECO:0008006" key="8">
    <source>
        <dbReference type="Google" id="ProtNLM"/>
    </source>
</evidence>
<keyword evidence="2 5" id="KW-0812">Transmembrane</keyword>
<reference evidence="7" key="1">
    <citation type="submission" date="2016-10" db="EMBL/GenBank/DDBJ databases">
        <authorList>
            <person name="Varghese N."/>
            <person name="Submissions S."/>
        </authorList>
    </citation>
    <scope>NUCLEOTIDE SEQUENCE [LARGE SCALE GENOMIC DNA]</scope>
    <source>
        <strain evidence="7">DSM 5463</strain>
    </source>
</reference>
<feature type="transmembrane region" description="Helical" evidence="5">
    <location>
        <begin position="177"/>
        <end position="198"/>
    </location>
</feature>
<organism evidence="6 7">
    <name type="scientific">Caloramator fervidus</name>
    <dbReference type="NCBI Taxonomy" id="29344"/>
    <lineage>
        <taxon>Bacteria</taxon>
        <taxon>Bacillati</taxon>
        <taxon>Bacillota</taxon>
        <taxon>Clostridia</taxon>
        <taxon>Eubacteriales</taxon>
        <taxon>Clostridiaceae</taxon>
        <taxon>Caloramator</taxon>
    </lineage>
</organism>
<proteinExistence type="predicted"/>
<accession>A0A1H5VKH9</accession>
<evidence type="ECO:0000313" key="7">
    <source>
        <dbReference type="Proteomes" id="UP000242850"/>
    </source>
</evidence>
<feature type="transmembrane region" description="Helical" evidence="5">
    <location>
        <begin position="61"/>
        <end position="85"/>
    </location>
</feature>
<sequence length="280" mass="33415">MKWLYKLENKYYKYSIKNLMLYVVTLTFLTYIFSTFNPFIIEKLSFTPSLILKGEIWRLVTFLFIPPTFNPLGLLITLYFFYMIGTSLENYWGSFKFNIYYFLGLLTTIIAMFITNTQGTSFYLNLSLFLAFSYLFPNMEILLFFIFPIKVKYIGYLYWLSLFYTILFGSLSLKISAISSVINFLIFFGHEIFTKIKIRKKSYLRRKQFQSQIPKIKKYHHKCTVCGITDVDDPTMEFRYCTKCAGKHAYCSKHLYNHTHITEEEELKSKIIEFKPKDKK</sequence>
<gene>
    <name evidence="6" type="ORF">SAMN05660865_01236</name>
</gene>
<feature type="transmembrane region" description="Helical" evidence="5">
    <location>
        <begin position="122"/>
        <end position="146"/>
    </location>
</feature>
<name>A0A1H5VKH9_9CLOT</name>
<evidence type="ECO:0000256" key="4">
    <source>
        <dbReference type="ARBA" id="ARBA00023136"/>
    </source>
</evidence>
<dbReference type="Proteomes" id="UP000242850">
    <property type="component" value="Unassembled WGS sequence"/>
</dbReference>
<keyword evidence="4 5" id="KW-0472">Membrane</keyword>
<evidence type="ECO:0000256" key="1">
    <source>
        <dbReference type="ARBA" id="ARBA00004141"/>
    </source>
</evidence>
<feature type="transmembrane region" description="Helical" evidence="5">
    <location>
        <begin position="97"/>
        <end position="116"/>
    </location>
</feature>
<feature type="transmembrane region" description="Helical" evidence="5">
    <location>
        <begin position="21"/>
        <end position="41"/>
    </location>
</feature>
<evidence type="ECO:0000256" key="3">
    <source>
        <dbReference type="ARBA" id="ARBA00022989"/>
    </source>
</evidence>
<evidence type="ECO:0000256" key="5">
    <source>
        <dbReference type="SAM" id="Phobius"/>
    </source>
</evidence>
<evidence type="ECO:0000256" key="2">
    <source>
        <dbReference type="ARBA" id="ARBA00022692"/>
    </source>
</evidence>
<keyword evidence="7" id="KW-1185">Reference proteome</keyword>
<dbReference type="InterPro" id="IPR035952">
    <property type="entry name" value="Rhomboid-like_sf"/>
</dbReference>
<keyword evidence="3 5" id="KW-1133">Transmembrane helix</keyword>
<dbReference type="GO" id="GO:0016020">
    <property type="term" value="C:membrane"/>
    <property type="evidence" value="ECO:0007669"/>
    <property type="project" value="UniProtKB-SubCell"/>
</dbReference>
<evidence type="ECO:0000313" key="6">
    <source>
        <dbReference type="EMBL" id="SEF87720.1"/>
    </source>
</evidence>
<dbReference type="SUPFAM" id="SSF144091">
    <property type="entry name" value="Rhomboid-like"/>
    <property type="match status" value="1"/>
</dbReference>